<dbReference type="PANTHER" id="PTHR11431:SF127">
    <property type="entry name" value="BACTERIAL NON-HEME FERRITIN"/>
    <property type="match status" value="1"/>
</dbReference>
<dbReference type="PROSITE" id="PS50905">
    <property type="entry name" value="FERRITIN_LIKE"/>
    <property type="match status" value="1"/>
</dbReference>
<dbReference type="Gene3D" id="1.20.1260.10">
    <property type="match status" value="1"/>
</dbReference>
<evidence type="ECO:0000313" key="8">
    <source>
        <dbReference type="Proteomes" id="UP001218071"/>
    </source>
</evidence>
<sequence>MINEQLYTAINQQVTEEYAAAYIYRHLANEMDALSFPGLCEWFAAQAAEECEHALKFAKHLIDRGERVCPHPIEIDAPKIAGPLEAFKAALEHEKKVSEQIRTITRLADEVGDLESRPLLNWFLNEQIEEESTVGEIVDQLELVGADGSGLLRIDARLAGRPVPNPAAAE</sequence>
<evidence type="ECO:0000256" key="1">
    <source>
        <dbReference type="ARBA" id="ARBA00022434"/>
    </source>
</evidence>
<feature type="domain" description="Ferritin-like diiron" evidence="6">
    <location>
        <begin position="1"/>
        <end position="145"/>
    </location>
</feature>
<dbReference type="InterPro" id="IPR009040">
    <property type="entry name" value="Ferritin-like_diiron"/>
</dbReference>
<dbReference type="InterPro" id="IPR041719">
    <property type="entry name" value="Ferritin_prok"/>
</dbReference>
<evidence type="ECO:0000256" key="3">
    <source>
        <dbReference type="ARBA" id="ARBA00023002"/>
    </source>
</evidence>
<name>A0ABY7UGA4_9CORY</name>
<keyword evidence="8" id="KW-1185">Reference proteome</keyword>
<reference evidence="7 8" key="1">
    <citation type="submission" date="2020-10" db="EMBL/GenBank/DDBJ databases">
        <title>Complete genome sequence of Corynebacterium jeddahense DSM 45997, type strain of Corynebacterium jeddahense.</title>
        <authorList>
            <person name="Busche T."/>
            <person name="Kalinowski J."/>
            <person name="Ruckert C."/>
        </authorList>
    </citation>
    <scope>NUCLEOTIDE SEQUENCE [LARGE SCALE GENOMIC DNA]</scope>
    <source>
        <strain evidence="7 8">DSM 45997</strain>
    </source>
</reference>
<evidence type="ECO:0000256" key="4">
    <source>
        <dbReference type="ARBA" id="ARBA00023004"/>
    </source>
</evidence>
<dbReference type="GO" id="GO:0004322">
    <property type="term" value="F:ferroxidase activity"/>
    <property type="evidence" value="ECO:0007669"/>
    <property type="project" value="UniProtKB-EC"/>
</dbReference>
<protein>
    <recommendedName>
        <fullName evidence="5">Ferritin</fullName>
    </recommendedName>
</protein>
<keyword evidence="3 7" id="KW-0560">Oxidoreductase</keyword>
<proteinExistence type="predicted"/>
<dbReference type="Proteomes" id="UP001218071">
    <property type="component" value="Chromosome"/>
</dbReference>
<dbReference type="InterPro" id="IPR009078">
    <property type="entry name" value="Ferritin-like_SF"/>
</dbReference>
<dbReference type="InterPro" id="IPR012347">
    <property type="entry name" value="Ferritin-like"/>
</dbReference>
<dbReference type="SUPFAM" id="SSF47240">
    <property type="entry name" value="Ferritin-like"/>
    <property type="match status" value="1"/>
</dbReference>
<accession>A0ABY7UGA4</accession>
<gene>
    <name evidence="7" type="primary">ftnA</name>
    <name evidence="7" type="ORF">CJEDD_00665</name>
</gene>
<evidence type="ECO:0000259" key="6">
    <source>
        <dbReference type="PROSITE" id="PS50905"/>
    </source>
</evidence>
<dbReference type="InterPro" id="IPR001519">
    <property type="entry name" value="Ferritin"/>
</dbReference>
<evidence type="ECO:0000256" key="5">
    <source>
        <dbReference type="RuleBase" id="RU361145"/>
    </source>
</evidence>
<keyword evidence="1 5" id="KW-0409">Iron storage</keyword>
<organism evidence="7 8">
    <name type="scientific">Corynebacterium jeddahense</name>
    <dbReference type="NCBI Taxonomy" id="1414719"/>
    <lineage>
        <taxon>Bacteria</taxon>
        <taxon>Bacillati</taxon>
        <taxon>Actinomycetota</taxon>
        <taxon>Actinomycetes</taxon>
        <taxon>Mycobacteriales</taxon>
        <taxon>Corynebacteriaceae</taxon>
        <taxon>Corynebacterium</taxon>
    </lineage>
</organism>
<evidence type="ECO:0000256" key="2">
    <source>
        <dbReference type="ARBA" id="ARBA00022723"/>
    </source>
</evidence>
<dbReference type="PANTHER" id="PTHR11431">
    <property type="entry name" value="FERRITIN"/>
    <property type="match status" value="1"/>
</dbReference>
<dbReference type="CDD" id="cd01055">
    <property type="entry name" value="Nonheme_Ferritin"/>
    <property type="match status" value="1"/>
</dbReference>
<dbReference type="EMBL" id="CP063194">
    <property type="protein sequence ID" value="WCZ37764.1"/>
    <property type="molecule type" value="Genomic_DNA"/>
</dbReference>
<dbReference type="InterPro" id="IPR008331">
    <property type="entry name" value="Ferritin_DPS_dom"/>
</dbReference>
<keyword evidence="2 5" id="KW-0479">Metal-binding</keyword>
<keyword evidence="4 5" id="KW-0408">Iron</keyword>
<evidence type="ECO:0000313" key="7">
    <source>
        <dbReference type="EMBL" id="WCZ37764.1"/>
    </source>
</evidence>
<dbReference type="Pfam" id="PF00210">
    <property type="entry name" value="Ferritin"/>
    <property type="match status" value="1"/>
</dbReference>